<accession>A0ABN6KCQ5</accession>
<dbReference type="SUPFAM" id="SSF53901">
    <property type="entry name" value="Thiolase-like"/>
    <property type="match status" value="1"/>
</dbReference>
<dbReference type="PANTHER" id="PTHR42870:SF1">
    <property type="entry name" value="NON-SPECIFIC LIPID-TRANSFER PROTEIN-LIKE 2"/>
    <property type="match status" value="1"/>
</dbReference>
<dbReference type="CDD" id="cd00829">
    <property type="entry name" value="SCP-x_thiolase"/>
    <property type="match status" value="1"/>
</dbReference>
<protein>
    <submittedName>
        <fullName evidence="3">Acetyl-CoA acetyltransferase</fullName>
    </submittedName>
</protein>
<dbReference type="Proteomes" id="UP000245263">
    <property type="component" value="Chromosome 1"/>
</dbReference>
<sequence>MTEFGSHRLEFLIYASFSPDRYTKDFHLPAKLVQALGLKHPYAIRMETASSSGASALQLGVNLIQSGRYKHGLVVATEIMSQLNREENNLLLGSVLSDSQRNLGMSMAQGGAMITNRYLELYGYSKKDLFSISKKLHDNGLKNPIAQIKKNLSFEEYEKQPMITSPLGLYDISPLSDGSASVILSVDKSPVSVKGIGHGTAAFLAGGDPSFDASVHAFASAYKDAGVGPEEIQIAELHDAFTPFEIIGAEDAGLFGRGEALAKVISKITHPEGQLPINSSGGLKSRGHPVGASGLAQIVELCRSFQQREHLRLGLAHSIGGLATNNFATVLEHGK</sequence>
<dbReference type="Gene3D" id="3.40.47.10">
    <property type="match status" value="1"/>
</dbReference>
<name>A0ABN6KCQ5_9LEPT</name>
<evidence type="ECO:0000313" key="3">
    <source>
        <dbReference type="EMBL" id="BDA78793.1"/>
    </source>
</evidence>
<feature type="domain" description="Thiolase C-terminal" evidence="2">
    <location>
        <begin position="205"/>
        <end position="332"/>
    </location>
</feature>
<feature type="domain" description="Thiolase N-terminal" evidence="1">
    <location>
        <begin position="31"/>
        <end position="184"/>
    </location>
</feature>
<proteinExistence type="predicted"/>
<dbReference type="InterPro" id="IPR016039">
    <property type="entry name" value="Thiolase-like"/>
</dbReference>
<gene>
    <name evidence="3" type="ORF">LPTSP3_g17230</name>
</gene>
<dbReference type="PANTHER" id="PTHR42870">
    <property type="entry name" value="ACETYL-COA C-ACETYLTRANSFERASE"/>
    <property type="match status" value="1"/>
</dbReference>
<reference evidence="3 4" key="1">
    <citation type="submission" date="2021-08" db="EMBL/GenBank/DDBJ databases">
        <title>Complete genome sequence of Leptospira kobayashii strain E30.</title>
        <authorList>
            <person name="Nakao R."/>
            <person name="Nakamura S."/>
            <person name="Masuzawa T."/>
            <person name="Koizumi N."/>
        </authorList>
    </citation>
    <scope>NUCLEOTIDE SEQUENCE [LARGE SCALE GENOMIC DNA]</scope>
    <source>
        <strain evidence="3 4">E30</strain>
    </source>
</reference>
<dbReference type="InterPro" id="IPR020616">
    <property type="entry name" value="Thiolase_N"/>
</dbReference>
<dbReference type="Pfam" id="PF00108">
    <property type="entry name" value="Thiolase_N"/>
    <property type="match status" value="1"/>
</dbReference>
<keyword evidence="4" id="KW-1185">Reference proteome</keyword>
<organism evidence="3 4">
    <name type="scientific">Leptospira kobayashii</name>
    <dbReference type="NCBI Taxonomy" id="1917830"/>
    <lineage>
        <taxon>Bacteria</taxon>
        <taxon>Pseudomonadati</taxon>
        <taxon>Spirochaetota</taxon>
        <taxon>Spirochaetia</taxon>
        <taxon>Leptospirales</taxon>
        <taxon>Leptospiraceae</taxon>
        <taxon>Leptospira</taxon>
    </lineage>
</organism>
<dbReference type="EMBL" id="AP025028">
    <property type="protein sequence ID" value="BDA78793.1"/>
    <property type="molecule type" value="Genomic_DNA"/>
</dbReference>
<evidence type="ECO:0000313" key="4">
    <source>
        <dbReference type="Proteomes" id="UP000245263"/>
    </source>
</evidence>
<evidence type="ECO:0000259" key="2">
    <source>
        <dbReference type="Pfam" id="PF22691"/>
    </source>
</evidence>
<evidence type="ECO:0000259" key="1">
    <source>
        <dbReference type="Pfam" id="PF00108"/>
    </source>
</evidence>
<dbReference type="InterPro" id="IPR055140">
    <property type="entry name" value="Thiolase_C_2"/>
</dbReference>
<dbReference type="Pfam" id="PF22691">
    <property type="entry name" value="Thiolase_C_1"/>
    <property type="match status" value="1"/>
</dbReference>